<evidence type="ECO:0000313" key="2">
    <source>
        <dbReference type="Proteomes" id="UP000515129"/>
    </source>
</evidence>
<dbReference type="Proteomes" id="UP000515129">
    <property type="component" value="Chromosome 4"/>
</dbReference>
<dbReference type="PANTHER" id="PTHR34034">
    <property type="entry name" value="PROTEIN FAM180A-RELATED"/>
    <property type="match status" value="1"/>
</dbReference>
<dbReference type="PANTHER" id="PTHR34034:SF2">
    <property type="entry name" value="PROTEIN FAM180A"/>
    <property type="match status" value="1"/>
</dbReference>
<proteinExistence type="predicted"/>
<dbReference type="Pfam" id="PF15173">
    <property type="entry name" value="FAM180"/>
    <property type="match status" value="1"/>
</dbReference>
<name>A0A6P6M783_CARAU</name>
<dbReference type="InterPro" id="IPR029170">
    <property type="entry name" value="FAM180"/>
</dbReference>
<sequence length="188" mass="21444">MRQSLGLTEKQREKRRNSMTALWILSVSALMCQMSITASLHWRKALFPSAFRVKRGTAALLNPTFQKSAEDASLLFEVLWSGGYMDAVNGTLHISDQELASMRKLEVLEVLCEDVLPRSLSEIQRLSAQLELRRGSLRMDDFERTVLTMVFTAQQLPHTSPGHQRELWANTLLRLYKAIRGDLRPAED</sequence>
<keyword evidence="2" id="KW-1185">Reference proteome</keyword>
<dbReference type="RefSeq" id="XP_026091771.1">
    <property type="nucleotide sequence ID" value="XM_026235986.1"/>
</dbReference>
<dbReference type="GeneID" id="113064957"/>
<dbReference type="KEGG" id="caua:113064957"/>
<organism evidence="2 3">
    <name type="scientific">Carassius auratus</name>
    <name type="common">Goldfish</name>
    <dbReference type="NCBI Taxonomy" id="7957"/>
    <lineage>
        <taxon>Eukaryota</taxon>
        <taxon>Metazoa</taxon>
        <taxon>Chordata</taxon>
        <taxon>Craniata</taxon>
        <taxon>Vertebrata</taxon>
        <taxon>Euteleostomi</taxon>
        <taxon>Actinopterygii</taxon>
        <taxon>Neopterygii</taxon>
        <taxon>Teleostei</taxon>
        <taxon>Ostariophysi</taxon>
        <taxon>Cypriniformes</taxon>
        <taxon>Cyprinidae</taxon>
        <taxon>Cyprininae</taxon>
        <taxon>Carassius</taxon>
    </lineage>
</organism>
<reference evidence="3" key="1">
    <citation type="submission" date="2025-08" db="UniProtKB">
        <authorList>
            <consortium name="RefSeq"/>
        </authorList>
    </citation>
    <scope>IDENTIFICATION</scope>
    <source>
        <strain evidence="3">Wakin</strain>
        <tissue evidence="3">Muscle</tissue>
    </source>
</reference>
<evidence type="ECO:0000313" key="3">
    <source>
        <dbReference type="RefSeq" id="XP_026091771.1"/>
    </source>
</evidence>
<protein>
    <submittedName>
        <fullName evidence="3">Protein FAM180A-like</fullName>
    </submittedName>
</protein>
<dbReference type="OrthoDB" id="8913792at2759"/>
<accession>A0A6P6M783</accession>
<dbReference type="AlphaFoldDB" id="A0A6P6M783"/>
<keyword evidence="1" id="KW-0472">Membrane</keyword>
<evidence type="ECO:0000256" key="1">
    <source>
        <dbReference type="SAM" id="Phobius"/>
    </source>
</evidence>
<feature type="transmembrane region" description="Helical" evidence="1">
    <location>
        <begin position="21"/>
        <end position="42"/>
    </location>
</feature>
<gene>
    <name evidence="3" type="primary">LOC113064957</name>
</gene>
<keyword evidence="1" id="KW-0812">Transmembrane</keyword>
<keyword evidence="1" id="KW-1133">Transmembrane helix</keyword>